<dbReference type="EMBL" id="MN035330">
    <property type="protein sequence ID" value="QDH90183.1"/>
    <property type="molecule type" value="Genomic_RNA"/>
</dbReference>
<organism evidence="1">
    <name type="scientific">Leviviridae sp</name>
    <dbReference type="NCBI Taxonomy" id="2027243"/>
    <lineage>
        <taxon>Viruses</taxon>
        <taxon>Riboviria</taxon>
        <taxon>Orthornavirae</taxon>
        <taxon>Lenarviricota</taxon>
        <taxon>Leviviricetes</taxon>
        <taxon>Norzivirales</taxon>
        <taxon>Fiersviridae</taxon>
    </lineage>
</organism>
<sequence length="120" mass="13087">MSFTDPLSLTVSSVTTPLPRTFAEGSETHYSSADGLIVVSASHDVGKRTRRLLRVDYSKLSPDAFKPDENVKRSMSLYMVFDIPADGFTNAEVLAVYQGYKAMITATSDQMVTKLLGGES</sequence>
<accession>A0A514D987</accession>
<gene>
    <name evidence="1" type="ORF">H2RhizoLitter491120_000004</name>
</gene>
<reference evidence="1" key="1">
    <citation type="submission" date="2019-05" db="EMBL/GenBank/DDBJ databases">
        <title>Metatranscriptomic reconstruction reveals RNA viruses with the potential to shape carbon cycling in soil.</title>
        <authorList>
            <person name="Starr E.P."/>
            <person name="Nuccio E."/>
            <person name="Pett-Ridge J."/>
            <person name="Banfield J.F."/>
            <person name="Firestone M.K."/>
        </authorList>
    </citation>
    <scope>NUCLEOTIDE SEQUENCE</scope>
    <source>
        <strain evidence="1">H2_Rhizo_Litter_49_scaffold_1120</strain>
    </source>
</reference>
<name>A0A514D987_9VIRU</name>
<protein>
    <submittedName>
        <fullName evidence="1">Uncharacterized protein</fullName>
    </submittedName>
</protein>
<proteinExistence type="predicted"/>
<evidence type="ECO:0000313" key="1">
    <source>
        <dbReference type="EMBL" id="QDH90183.1"/>
    </source>
</evidence>